<dbReference type="GO" id="GO:0005829">
    <property type="term" value="C:cytosol"/>
    <property type="evidence" value="ECO:0007669"/>
    <property type="project" value="TreeGrafter"/>
</dbReference>
<comment type="similarity">
    <text evidence="5">Belongs to the DarP family.</text>
</comment>
<comment type="function">
    <text evidence="5">Member of a network of 50S ribosomal subunit biogenesis factors which assembles along the 30S-50S interface, preventing incorrect 23S rRNA structures from forming. Promotes peptidyl transferase center (PTC) maturation.</text>
</comment>
<evidence type="ECO:0000256" key="4">
    <source>
        <dbReference type="ARBA" id="ARBA00022884"/>
    </source>
</evidence>
<feature type="compositionally biased region" description="Basic and acidic residues" evidence="6">
    <location>
        <begin position="159"/>
        <end position="168"/>
    </location>
</feature>
<evidence type="ECO:0000256" key="2">
    <source>
        <dbReference type="ARBA" id="ARBA00022517"/>
    </source>
</evidence>
<dbReference type="RefSeq" id="WP_013442903.1">
    <property type="nucleotide sequence ID" value="NC_012969.1"/>
</dbReference>
<feature type="compositionally biased region" description="Acidic residues" evidence="6">
    <location>
        <begin position="177"/>
        <end position="187"/>
    </location>
</feature>
<reference evidence="7 8" key="2">
    <citation type="journal article" date="2011" name="J. Bacteriol.">
        <title>Genomes of three methylotrophs from a single niche uncover genetic and metabolic divergence of Methylophilaceae.</title>
        <authorList>
            <person name="Lapidus A."/>
            <person name="Clum A."/>
            <person name="Labutti K."/>
            <person name="Kaluzhnaya M.G."/>
            <person name="Lim S."/>
            <person name="Beck D.A."/>
            <person name="Glavina Del Rio T."/>
            <person name="Nolan M."/>
            <person name="Mavromatis K."/>
            <person name="Huntemann M."/>
            <person name="Lucas S."/>
            <person name="Lidstrom M.E."/>
            <person name="Ivanova N."/>
            <person name="Chistoserdova L."/>
        </authorList>
    </citation>
    <scope>NUCLEOTIDE SEQUENCE [LARGE SCALE GENOMIC DNA]</scope>
    <source>
        <strain evidence="7 8">SIP3-4</strain>
    </source>
</reference>
<dbReference type="NCBIfam" id="NF003593">
    <property type="entry name" value="PRK05255.1-1"/>
    <property type="match status" value="1"/>
</dbReference>
<dbReference type="eggNOG" id="COG3028">
    <property type="taxonomic scope" value="Bacteria"/>
</dbReference>
<dbReference type="PANTHER" id="PTHR38101:SF1">
    <property type="entry name" value="UPF0307 PROTEIN YJGA"/>
    <property type="match status" value="1"/>
</dbReference>
<keyword evidence="1 5" id="KW-0963">Cytoplasm</keyword>
<dbReference type="GO" id="GO:1902626">
    <property type="term" value="P:assembly of large subunit precursor of preribosome"/>
    <property type="evidence" value="ECO:0007669"/>
    <property type="project" value="UniProtKB-UniRule"/>
</dbReference>
<sequence>MKPNETNNAAEADIEDSPLSKTKRKAAMDALQDLGVTLVGLPKERLAKLDLPEALNDAIREAKRITANGAIRRQMQYIGRLMRNVDTAPIIDQLQRWEGKHNAETAYFHQLERWRTRLIEEEAALQDFMSHFPAVDIQQLRTLIRNARREAAANKPPKSSRELFKLLREVTAPGAAPEEEPEDEAEE</sequence>
<dbReference type="PIRSF" id="PIRSF016183">
    <property type="entry name" value="UCP016183"/>
    <property type="match status" value="1"/>
</dbReference>
<dbReference type="PANTHER" id="PTHR38101">
    <property type="entry name" value="UPF0307 PROTEIN YJGA"/>
    <property type="match status" value="1"/>
</dbReference>
<keyword evidence="2 5" id="KW-0690">Ribosome biogenesis</keyword>
<organism evidence="7 8">
    <name type="scientific">Methylovorus glucosotrophus (strain SIP3-4)</name>
    <dbReference type="NCBI Taxonomy" id="582744"/>
    <lineage>
        <taxon>Bacteria</taxon>
        <taxon>Pseudomonadati</taxon>
        <taxon>Pseudomonadota</taxon>
        <taxon>Betaproteobacteria</taxon>
        <taxon>Nitrosomonadales</taxon>
        <taxon>Methylophilaceae</taxon>
        <taxon>Methylovorus</taxon>
    </lineage>
</organism>
<dbReference type="InterPro" id="IPR023153">
    <property type="entry name" value="DarP_sf"/>
</dbReference>
<dbReference type="GO" id="GO:0043022">
    <property type="term" value="F:ribosome binding"/>
    <property type="evidence" value="ECO:0007669"/>
    <property type="project" value="UniProtKB-UniRule"/>
</dbReference>
<dbReference type="CDD" id="cd16331">
    <property type="entry name" value="YjgA-like"/>
    <property type="match status" value="1"/>
</dbReference>
<dbReference type="GO" id="GO:0019843">
    <property type="term" value="F:rRNA binding"/>
    <property type="evidence" value="ECO:0007669"/>
    <property type="project" value="UniProtKB-UniRule"/>
</dbReference>
<comment type="subcellular location">
    <subcellularLocation>
        <location evidence="5">Cytoplasm</location>
    </subcellularLocation>
    <text evidence="5">Associates with late stage pre-50S ribosomal subunits.</text>
</comment>
<evidence type="ECO:0000256" key="1">
    <source>
        <dbReference type="ARBA" id="ARBA00022490"/>
    </source>
</evidence>
<dbReference type="Pfam" id="PF04751">
    <property type="entry name" value="DarP"/>
    <property type="match status" value="1"/>
</dbReference>
<keyword evidence="3 5" id="KW-0699">rRNA-binding</keyword>
<evidence type="ECO:0000313" key="8">
    <source>
        <dbReference type="Proteomes" id="UP000002743"/>
    </source>
</evidence>
<feature type="region of interest" description="Disordered" evidence="6">
    <location>
        <begin position="150"/>
        <end position="187"/>
    </location>
</feature>
<dbReference type="Gene3D" id="1.10.60.30">
    <property type="entry name" value="PSPTO4464-like domains"/>
    <property type="match status" value="2"/>
</dbReference>
<feature type="region of interest" description="Disordered" evidence="6">
    <location>
        <begin position="1"/>
        <end position="21"/>
    </location>
</feature>
<accession>C6X7F9</accession>
<dbReference type="OrthoDB" id="5293604at2"/>
<dbReference type="EMBL" id="CP001674">
    <property type="protein sequence ID" value="ACT51424.1"/>
    <property type="molecule type" value="Genomic_DNA"/>
</dbReference>
<proteinExistence type="inferred from homology"/>
<dbReference type="HAMAP" id="MF_00765">
    <property type="entry name" value="DarP"/>
    <property type="match status" value="1"/>
</dbReference>
<keyword evidence="4 5" id="KW-0694">RNA-binding</keyword>
<name>C6X7F9_METGS</name>
<dbReference type="Proteomes" id="UP000002743">
    <property type="component" value="Chromosome"/>
</dbReference>
<dbReference type="STRING" id="582744.Msip34_2182"/>
<evidence type="ECO:0000256" key="3">
    <source>
        <dbReference type="ARBA" id="ARBA00022730"/>
    </source>
</evidence>
<evidence type="ECO:0000256" key="5">
    <source>
        <dbReference type="HAMAP-Rule" id="MF_00765"/>
    </source>
</evidence>
<dbReference type="AlphaFoldDB" id="C6X7F9"/>
<evidence type="ECO:0000256" key="6">
    <source>
        <dbReference type="SAM" id="MobiDB-lite"/>
    </source>
</evidence>
<dbReference type="InterPro" id="IPR006839">
    <property type="entry name" value="DarP"/>
</dbReference>
<gene>
    <name evidence="5" type="primary">darP</name>
    <name evidence="7" type="ordered locus">Msip34_2182</name>
</gene>
<keyword evidence="8" id="KW-1185">Reference proteome</keyword>
<evidence type="ECO:0000313" key="7">
    <source>
        <dbReference type="EMBL" id="ACT51424.1"/>
    </source>
</evidence>
<protein>
    <recommendedName>
        <fullName evidence="5">Dual-action ribosomal maturation protein DarP</fullName>
    </recommendedName>
    <alternativeName>
        <fullName evidence="5">Large ribosomal subunit assembly factor DarP</fullName>
    </alternativeName>
</protein>
<dbReference type="SUPFAM" id="SSF158710">
    <property type="entry name" value="PSPTO4464-like"/>
    <property type="match status" value="1"/>
</dbReference>
<dbReference type="KEGG" id="mei:Msip34_2182"/>
<reference evidence="8" key="1">
    <citation type="submission" date="2009-07" db="EMBL/GenBank/DDBJ databases">
        <title>Complete sequence of chromosome of Methylovorus sp. SIP3-4.</title>
        <authorList>
            <person name="Lucas S."/>
            <person name="Copeland A."/>
            <person name="Lapidus A."/>
            <person name="Glavina del Rio T."/>
            <person name="Tice H."/>
            <person name="Bruce D."/>
            <person name="Goodwin L."/>
            <person name="Pitluck S."/>
            <person name="Clum A."/>
            <person name="Larimer F."/>
            <person name="Land M."/>
            <person name="Hauser L."/>
            <person name="Kyrpides N."/>
            <person name="Mikhailova N."/>
            <person name="Kayluzhnaya M."/>
            <person name="Chistoserdova L."/>
        </authorList>
    </citation>
    <scope>NUCLEOTIDE SEQUENCE [LARGE SCALE GENOMIC DNA]</scope>
    <source>
        <strain evidence="8">SIP3-4</strain>
    </source>
</reference>
<dbReference type="HOGENOM" id="CLU_106757_1_0_4"/>